<keyword evidence="3" id="KW-1185">Reference proteome</keyword>
<dbReference type="Gene3D" id="2.30.30.140">
    <property type="match status" value="12"/>
</dbReference>
<dbReference type="SMART" id="SM00333">
    <property type="entry name" value="TUDOR"/>
    <property type="match status" value="12"/>
</dbReference>
<feature type="domain" description="Tudor" evidence="2">
    <location>
        <begin position="723"/>
        <end position="781"/>
    </location>
</feature>
<dbReference type="GeneID" id="100210185"/>
<feature type="domain" description="Tudor" evidence="2">
    <location>
        <begin position="515"/>
        <end position="573"/>
    </location>
</feature>
<reference evidence="4" key="1">
    <citation type="submission" date="2025-08" db="UniProtKB">
        <authorList>
            <consortium name="RefSeq"/>
        </authorList>
    </citation>
    <scope>IDENTIFICATION</scope>
</reference>
<feature type="domain" description="Tudor" evidence="2">
    <location>
        <begin position="1299"/>
        <end position="1356"/>
    </location>
</feature>
<feature type="domain" description="Tudor" evidence="2">
    <location>
        <begin position="1935"/>
        <end position="1992"/>
    </location>
</feature>
<dbReference type="PANTHER" id="PTHR22948:SF29">
    <property type="entry name" value="FI02030P-RELATED"/>
    <property type="match status" value="1"/>
</dbReference>
<feature type="domain" description="Tudor" evidence="2">
    <location>
        <begin position="2147"/>
        <end position="2204"/>
    </location>
</feature>
<dbReference type="Proteomes" id="UP001652625">
    <property type="component" value="Chromosome 12"/>
</dbReference>
<keyword evidence="1" id="KW-0175">Coiled coil</keyword>
<evidence type="ECO:0000313" key="4">
    <source>
        <dbReference type="RefSeq" id="XP_065670678.1"/>
    </source>
</evidence>
<dbReference type="PROSITE" id="PS50304">
    <property type="entry name" value="TUDOR"/>
    <property type="match status" value="12"/>
</dbReference>
<organism evidence="3 4">
    <name type="scientific">Hydra vulgaris</name>
    <name type="common">Hydra</name>
    <name type="synonym">Hydra attenuata</name>
    <dbReference type="NCBI Taxonomy" id="6087"/>
    <lineage>
        <taxon>Eukaryota</taxon>
        <taxon>Metazoa</taxon>
        <taxon>Cnidaria</taxon>
        <taxon>Hydrozoa</taxon>
        <taxon>Hydroidolina</taxon>
        <taxon>Anthoathecata</taxon>
        <taxon>Aplanulata</taxon>
        <taxon>Hydridae</taxon>
        <taxon>Hydra</taxon>
    </lineage>
</organism>
<gene>
    <name evidence="4" type="primary">LOC100210185</name>
</gene>
<feature type="coiled-coil region" evidence="1">
    <location>
        <begin position="880"/>
        <end position="907"/>
    </location>
</feature>
<feature type="domain" description="Tudor" evidence="2">
    <location>
        <begin position="295"/>
        <end position="353"/>
    </location>
</feature>
<dbReference type="SUPFAM" id="SSF63748">
    <property type="entry name" value="Tudor/PWWP/MBT"/>
    <property type="match status" value="12"/>
</dbReference>
<name>A0ABM4D8N6_HYDVU</name>
<evidence type="ECO:0000256" key="1">
    <source>
        <dbReference type="SAM" id="Coils"/>
    </source>
</evidence>
<evidence type="ECO:0000313" key="3">
    <source>
        <dbReference type="Proteomes" id="UP001652625"/>
    </source>
</evidence>
<feature type="domain" description="Tudor" evidence="2">
    <location>
        <begin position="2358"/>
        <end position="2415"/>
    </location>
</feature>
<dbReference type="InterPro" id="IPR035437">
    <property type="entry name" value="SNase_OB-fold_sf"/>
</dbReference>
<dbReference type="InterPro" id="IPR050621">
    <property type="entry name" value="Tudor_domain_containing"/>
</dbReference>
<feature type="domain" description="Tudor" evidence="2">
    <location>
        <begin position="1087"/>
        <end position="1144"/>
    </location>
</feature>
<sequence>MSVRSLSSMEALPFGKITKWKTTYVDPVNGHIFCQLSEPSVAAKYERMEEGIKFLVNSNMLEKRILDPVIGELCLGQSSINKAWYRSQIIYVEKTIRHVEVFFLDIGINDFISYDSLRDLPPQFFDIPAFAHECMLADIEPVLNNNKWNESAIELIKKQLLDKEVAGIAVRLYSRNILVIKLYTNLDALVTLADQLISTGFALPKPIKSSIESVGYIKQHSSSNSASNSIPGSMKSVKSVIPMFSEISPQKRIDVYVVFFQSLNEFYCQSTSSKEKLFNLQEQLQCVNVRNNLTIFETDQPCCAKFSEDNQWYRGLIKSTQINTCDIFFVDYGNTEVINKTDIKELNPDFCAIPSMAFCCSLSGIKPLETETKYSEEANFLFQKLAFTEYSLSALIMHISEQSTDVILYDNKNNPINQMLVNEKLVAATGMPTLEKANQSLSSQSIGFKSNVESVISFISPNIEIGKEETVFIITSFSPNKFFVHLSHSSEKLLRLMSDIKTVYKNSENTDLIANPVVGLQCVTTFSEDDEYYRAEIQKVDKNECQVFFVDYGNSESKALNELKPLRKEFIKLPKQAVECRLAGIKPLNGTSQMFSQAACEKFEELTMDKELLMNVLDFSDGVYSVELYEFSNSHNVINQLISSGLVAKTTQKKDYGKAVSIGYDYKELNIDVNSYFDVVPVNVVNPNLFYCHVVQNALEFKKLTETINEFYQSKDFVDQNVSWKEKMPCVALFSEDQTWCRASIISTNQNLFEVLYVDYGNTGTVSNTNLFPIYEEFIKLPVQVFPCSLVDILPIQSSWHMEAIESFQNFVLDKHLGAFVKEKCNNIYSIVLYDTRSSPEINLSQWLLQNNYAVTSDNSISNIVPSNIEKIYVTAAVSSTELYAQLERMKNDLHELMNNINNFYSNLKPAEMSISTPMIGQYCCAKFTEDDVWYRAVVEKLNGNIVGVLYIDYGNREYLSVSRIKRLESSFLPFPKYALFCHASLDTAELLDKVLSVEFITKSVPFEIKLNEADYQELLINNDRVSLKNIVELPPISIAVGRYEAICYAVESATKINCQLTNFLCDIDKIMYEIATVADLAPVLSNPVIGQLCLAKYCVDESWYRGRVVSTEKDIVVEFIDFGNKDAVPLKDIRVFPEIFANVPQAYVSVVLHDVSILDIDVVATKKWLEISFLEAILQLEVQEVLDATTVSAFVFENGKSEHINDQVYELHALPENISNSLQEQAAVLPPPFISDVTNSSNISLPPIGIAVGRYEAICYAVESATKINCQLTKFLCDIDRIMHEIAVVADSLSVLSNPVIGQLCLAKYCVDESWYRGRVVSTEKDIVVEFIDFGNKDAVPLKDIRVFPEIFANVPQAYVSVVLHDVSILDIDVVATKKWLEISFLEAILQLEVQEVLDATTVSAFVFENGKSEHINDQVYELHALPENISNSLQEQAAVLPPPFISDVTNSSNISLPPIGIAVGRYEAICYAVESATKINCQLTKFLCDIDRIMHEIAVVADSLSVLSNPVIGQLCLAKYCVDESWYRGRVVSTEKDIVVEFIDFGNKDAVPLKDIRVFPEIFANVPQAYVSVVLHDVSILDIDVVATKKWLEISFLEAILQLEVQEVLDATTVSAFVFENGKSEHINDQVYELHALPENISNSLQEQAAVLPPPFISDVTNSSNISLPPIGIAVGRYEAICYAVESATKINCQLTKFLCDIDRIMHEIAVVADSLSVLSNPVIGQLCLAKYCVDESWYRGRVVSTEKDIVVEFIDFGNKDAVPLKDIRVFPEIFANVPQAYVSVVLHDVSILDINVVATKKWLEISFLEAILQLEVQEVLDATTVSAFVFENGKSEHINDQVYELHALPENISNSLQEQAAVLPPPFISDVTNSSNISLPPIGIAVGRYEAICYAVESATKINCQLTKFLCDIDRIMHEIAVVADSLSVLSNPVIGQLCLAKYCVDESWYRGRVVSTEKDIVVEFIDFGNKDAVPLKDIRVFPEIFANVPQAYVSVVLHDVSILDIDVVATKKWLEISFLEAILQLEVQEVLDATTVSAYVFENGKSEHINDQVYELHALPENISNSLQEQAAVLPPPFISDVTNSSNISLPPIGIAVGRYEAICYAVESATKINCQLTKFLCDIDRIMQEIAVVADSLSVLSNPVIGQLCLAKYCVDESWYRGRVVSTEKDIVVEFIDFGNKDAVPLKDIRVFPEIFANVPQAYVSVVLHDVNILDIDVVATKMWLEASFLEAILQLEVQEVLDTTTVSAFVFENGKPEHINDQVYELHALPENSSNSFQEQTTILSPTILNVTGSSNISLPPISIAAGRYEAICYAVESATKINCQLTKFLCDIDRIMHEIAVVADSLSVLSNPVIGQLCLAKYCVDESWYRGRVVSTEKDIVVEFIDFGNKDAVPLKDIRVFPEIFANVPQAYVSVVLHDVNILDIDVVATKMWLEASFLEAILQLEVQEVLDATTVSAYVFENGKSEHINDQVYELHAYS</sequence>
<feature type="domain" description="Tudor" evidence="2">
    <location>
        <begin position="1723"/>
        <end position="1780"/>
    </location>
</feature>
<evidence type="ECO:0000259" key="2">
    <source>
        <dbReference type="PROSITE" id="PS50304"/>
    </source>
</evidence>
<feature type="domain" description="Tudor" evidence="2">
    <location>
        <begin position="1511"/>
        <end position="1568"/>
    </location>
</feature>
<accession>A0ABM4D8N6</accession>
<dbReference type="InterPro" id="IPR002999">
    <property type="entry name" value="Tudor"/>
</dbReference>
<feature type="domain" description="Tudor" evidence="2">
    <location>
        <begin position="917"/>
        <end position="975"/>
    </location>
</feature>
<dbReference type="Pfam" id="PF00567">
    <property type="entry name" value="TUDOR"/>
    <property type="match status" value="12"/>
</dbReference>
<protein>
    <submittedName>
        <fullName evidence="4">Uncharacterized protein LOC100210185</fullName>
    </submittedName>
</protein>
<dbReference type="PANTHER" id="PTHR22948">
    <property type="entry name" value="TUDOR DOMAIN CONTAINING PROTEIN"/>
    <property type="match status" value="1"/>
</dbReference>
<feature type="domain" description="Tudor" evidence="2">
    <location>
        <begin position="67"/>
        <end position="127"/>
    </location>
</feature>
<dbReference type="Gene3D" id="2.40.50.90">
    <property type="match status" value="4"/>
</dbReference>
<dbReference type="RefSeq" id="XP_065670678.1">
    <property type="nucleotide sequence ID" value="XM_065814606.1"/>
</dbReference>
<proteinExistence type="predicted"/>